<feature type="compositionally biased region" description="Polar residues" evidence="8">
    <location>
        <begin position="1352"/>
        <end position="1369"/>
    </location>
</feature>
<keyword evidence="2 7" id="KW-0808">Transferase</keyword>
<proteinExistence type="inferred from homology"/>
<dbReference type="PROSITE" id="PS50888">
    <property type="entry name" value="BHLH"/>
    <property type="match status" value="1"/>
</dbReference>
<dbReference type="SUPFAM" id="SSF47459">
    <property type="entry name" value="HLH, helix-loop-helix DNA-binding domain"/>
    <property type="match status" value="1"/>
</dbReference>
<sequence>MVPEQLDAFMRRMLVSRISRRVLAEHHLALTEGLAQGDTSPQRAQVGIIHTALDVKASVLRCISLLQERPQGADANFETLNDLHPTDPPSKSDWRWPEVILDGDLDTKFAYIKEHFEYIVFELLKNAMRHTVLRNGGLGEPAPIRATIVAGPDIMNVRISDQGGGLRSSSSQTAHDMFSFSHVRNATRLHDERLGALRHLSSSGRGLRATVDEQIARWNESANNRPLVGRMGLGLPLSNIYATYFGGSLDLVSMDGWGTDVYLMLPRLLIFRDGDVGQESKDTEENRGQANTLFAHFGKRAPTNTEIERELFIDSTEKSLSKPAYNARVVASRTPSFPEPSIISSTGKRRRVESDSPPGTPVRLWSRSPLAVPSSSPPQQPIERSSSPIVLSSSPPPRPISLPPQPSSPVVIPAISSPTLQPRSPVIIVDDESPLSSPPSPPPTLEDEKASDSDGLGLTAHPFFAKARAKGKGKQKPAPRHEKGKQKPKRPAGSQESPIEIGDEGSKETSSAVHAFFKPRKSIKISESQEPKAKFTGGVIPPWPTYDSIHVGHTTWPIAELPACPIPRRRRAEHSTTSISEEATRAWAEMYRRSQVDDDILDLSTSRIDAWAALRHPRNDGDEIPEEHAKNPAIARFDDPSRAFGQPVKSDEILGNQPEVELIKEWMSKLAVKRKEDEEREVRETIEAQKQKDDEEQKEREQKNDQEQGGQDEKGHEDEQEQQQQQQEAKKKRKKKVRREKPVVIVRDRIVRNVKKPSRRVKENQNEYDPEMINDFIDDADEDQVYYEDKDIGNTLVVCGGVGAGKSAAVHACAQELGWTVLEIYPGIGKRGIGANGLAGWVGDAKMNHTVDKVDKDNIAQSVILLDQVDMWFEQDSQFWTAVQNLVNGSLRGVIMTTNDIYAFEDQFPVHRYPELDQVDPDLASSYLYAQARAALLHQAGGIETDADVPHRLPSRQAFRELFNKTALAPRLPSFMLQDIPMHPHPSQMDKLKALGRALEETKFWVVHGRNCQEREEREPLDVREAWDACGYDVVENLGDWSQSKVVKHPGNVEAVEAMRLERFSDTLSWVDAHLERRWGRQLEAAEVDRYQPGPDDQAYHKQVELCKPFKLESVGIAEYCVDANIAFAVLCLARRRLERSGVGGGARQNLKVVAHFDARKLEETRSEYQDGLLTFLETYILSEATDQLPHAPVVLDVLPVVRRMVAIDDEFEKEAEKGPVRVERGGRPRRAAAQSQKYVRYLTLHEVGKQAKALAMVKETEYKLILPRSGVIGIACGGHVGGVMASDERGSVTPARTPTPGNDKPRLTSLEYLQLTQRSGRGSITDPSLHVSHPPASPKRPPSPLRMRSPGATSVHRSIVQRVNQLTLVGSKRRERDEDEAADSPGPGPRPPQAHDFNYTMRRHSIAAVPRMRHPRDLSPLTRSPEHTMPFLPPPAVTGQKRKLTERPFPTPMEPSDPRFPGAMAPPPGIDQGPLFKRRGSAFDPRVPNIYERRDSIGAAPWLADRRDSTASLYSNTSIASSVGYTTANSSTYSPDTQLHNGNKPGQVYAWPEANTGPSQELPQRSFPSFSETHANGTAQNFVGNGNDRVSMQPVAVPSLPSTNGERRASDSSGSDAPSRRRSQGTTPEAASQATVPPSETNASGTNSNAGPRRDSVSGTAKETPYSRSPELRVSHKLAERKRRKEMKDLFDELRDHLPADRGMKASKWEILSKAVDYIGQLKQSYAEVSQELDMVRHELEAIRPGSITGHHPVAPHHTHPHPGYAIPYGAYPVSNHYSVQPGAGLPPPPTGPQPPPA</sequence>
<feature type="region of interest" description="Disordered" evidence="8">
    <location>
        <begin position="1284"/>
        <end position="1308"/>
    </location>
</feature>
<keyword evidence="6 7" id="KW-0496">Mitochondrion</keyword>
<feature type="compositionally biased region" description="Polar residues" evidence="8">
    <location>
        <begin position="1557"/>
        <end position="1591"/>
    </location>
</feature>
<comment type="caution">
    <text evidence="10">The sequence shown here is derived from an EMBL/GenBank/DDBJ whole genome shotgun (WGS) entry which is preliminary data.</text>
</comment>
<evidence type="ECO:0000256" key="6">
    <source>
        <dbReference type="ARBA" id="ARBA00023128"/>
    </source>
</evidence>
<keyword evidence="3 7" id="KW-0547">Nucleotide-binding</keyword>
<accession>A0A8H7HDY6</accession>
<dbReference type="SUPFAM" id="SSF69012">
    <property type="entry name" value="alpha-ketoacid dehydrogenase kinase, N-terminal domain"/>
    <property type="match status" value="1"/>
</dbReference>
<reference evidence="10" key="1">
    <citation type="submission" date="2020-09" db="EMBL/GenBank/DDBJ databases">
        <title>Comparative genome analyses of four rice-infecting Rhizoctonia solani isolates reveal extensive enrichment of homogalacturonan modification genes.</title>
        <authorList>
            <person name="Lee D.-Y."/>
            <person name="Jeon J."/>
            <person name="Kim K.-T."/>
            <person name="Cheong K."/>
            <person name="Song H."/>
            <person name="Choi G."/>
            <person name="Ko J."/>
            <person name="Opiyo S.O."/>
            <person name="Zuo S."/>
            <person name="Madhav S."/>
            <person name="Lee Y.-H."/>
            <person name="Wang G.-L."/>
        </authorList>
    </citation>
    <scope>NUCLEOTIDE SEQUENCE</scope>
    <source>
        <strain evidence="10">AG1-IA YN-7</strain>
    </source>
</reference>
<keyword evidence="4 7" id="KW-0418">Kinase</keyword>
<evidence type="ECO:0000259" key="9">
    <source>
        <dbReference type="PROSITE" id="PS50888"/>
    </source>
</evidence>
<dbReference type="Gene3D" id="4.10.280.10">
    <property type="entry name" value="Helix-loop-helix DNA-binding domain"/>
    <property type="match status" value="1"/>
</dbReference>
<dbReference type="GO" id="GO:0010906">
    <property type="term" value="P:regulation of glucose metabolic process"/>
    <property type="evidence" value="ECO:0007669"/>
    <property type="project" value="TreeGrafter"/>
</dbReference>
<protein>
    <recommendedName>
        <fullName evidence="7">Protein-serine/threonine kinase</fullName>
        <ecNumber evidence="7">2.7.11.-</ecNumber>
    </recommendedName>
</protein>
<feature type="compositionally biased region" description="Basic residues" evidence="8">
    <location>
        <begin position="730"/>
        <end position="739"/>
    </location>
</feature>
<feature type="region of interest" description="Disordered" evidence="8">
    <location>
        <begin position="1422"/>
        <end position="1443"/>
    </location>
</feature>
<dbReference type="Pfam" id="PF10436">
    <property type="entry name" value="BCDHK_Adom3"/>
    <property type="match status" value="1"/>
</dbReference>
<dbReference type="PANTHER" id="PTHR11947:SF25">
    <property type="entry name" value="[PYRUVATE DEHYDROGENASE (ACETYL-TRANSFERRING)] KINASE 2, MITOCHONDRIAL"/>
    <property type="match status" value="1"/>
</dbReference>
<evidence type="ECO:0000313" key="11">
    <source>
        <dbReference type="Proteomes" id="UP000650582"/>
    </source>
</evidence>
<name>A0A8H7HDY6_9AGAM</name>
<dbReference type="InterPro" id="IPR027417">
    <property type="entry name" value="P-loop_NTPase"/>
</dbReference>
<dbReference type="GO" id="GO:0005524">
    <property type="term" value="F:ATP binding"/>
    <property type="evidence" value="ECO:0007669"/>
    <property type="project" value="UniProtKB-UniRule"/>
</dbReference>
<dbReference type="SUPFAM" id="SSF52540">
    <property type="entry name" value="P-loop containing nucleoside triphosphate hydrolases"/>
    <property type="match status" value="1"/>
</dbReference>
<feature type="compositionally biased region" description="Pro residues" evidence="8">
    <location>
        <begin position="394"/>
        <end position="407"/>
    </location>
</feature>
<feature type="region of interest" description="Disordered" evidence="8">
    <location>
        <begin position="335"/>
        <end position="542"/>
    </location>
</feature>
<feature type="region of interest" description="Disordered" evidence="8">
    <location>
        <begin position="672"/>
        <end position="740"/>
    </location>
</feature>
<dbReference type="Gene3D" id="3.40.50.300">
    <property type="entry name" value="P-loop containing nucleotide triphosphate hydrolases"/>
    <property type="match status" value="1"/>
</dbReference>
<feature type="compositionally biased region" description="Low complexity" evidence="8">
    <location>
        <begin position="408"/>
        <end position="418"/>
    </location>
</feature>
<dbReference type="InterPro" id="IPR018955">
    <property type="entry name" value="BCDHK/PDK_N"/>
</dbReference>
<evidence type="ECO:0000256" key="7">
    <source>
        <dbReference type="RuleBase" id="RU366032"/>
    </source>
</evidence>
<dbReference type="Gene3D" id="3.30.565.10">
    <property type="entry name" value="Histidine kinase-like ATPase, C-terminal domain"/>
    <property type="match status" value="1"/>
</dbReference>
<dbReference type="EC" id="2.7.11.-" evidence="7"/>
<dbReference type="InterPro" id="IPR036784">
    <property type="entry name" value="AK/P_DHK_N_sf"/>
</dbReference>
<dbReference type="GO" id="GO:0004740">
    <property type="term" value="F:pyruvate dehydrogenase (acetyl-transferring) kinase activity"/>
    <property type="evidence" value="ECO:0007669"/>
    <property type="project" value="TreeGrafter"/>
</dbReference>
<feature type="region of interest" description="Disordered" evidence="8">
    <location>
        <begin position="1527"/>
        <end position="1682"/>
    </location>
</feature>
<feature type="region of interest" description="Disordered" evidence="8">
    <location>
        <begin position="617"/>
        <end position="660"/>
    </location>
</feature>
<dbReference type="Proteomes" id="UP000650582">
    <property type="component" value="Unassembled WGS sequence"/>
</dbReference>
<feature type="compositionally biased region" description="Polar residues" evidence="8">
    <location>
        <begin position="1625"/>
        <end position="1651"/>
    </location>
</feature>
<dbReference type="InterPro" id="IPR036638">
    <property type="entry name" value="HLH_DNA-bd_sf"/>
</dbReference>
<dbReference type="Pfam" id="PF00010">
    <property type="entry name" value="HLH"/>
    <property type="match status" value="1"/>
</dbReference>
<dbReference type="PANTHER" id="PTHR11947">
    <property type="entry name" value="PYRUVATE DEHYDROGENASE KINASE"/>
    <property type="match status" value="1"/>
</dbReference>
<dbReference type="EMBL" id="JACYCC010000036">
    <property type="protein sequence ID" value="KAF8681384.1"/>
    <property type="molecule type" value="Genomic_DNA"/>
</dbReference>
<evidence type="ECO:0000256" key="2">
    <source>
        <dbReference type="ARBA" id="ARBA00022679"/>
    </source>
</evidence>
<evidence type="ECO:0000256" key="4">
    <source>
        <dbReference type="ARBA" id="ARBA00022777"/>
    </source>
</evidence>
<dbReference type="InterPro" id="IPR036890">
    <property type="entry name" value="HATPase_C_sf"/>
</dbReference>
<comment type="subcellular location">
    <subcellularLocation>
        <location evidence="7">Mitochondrion matrix</location>
    </subcellularLocation>
</comment>
<keyword evidence="5 7" id="KW-0067">ATP-binding</keyword>
<evidence type="ECO:0000256" key="5">
    <source>
        <dbReference type="ARBA" id="ARBA00022840"/>
    </source>
</evidence>
<dbReference type="Gene3D" id="1.20.140.20">
    <property type="entry name" value="Alpha-ketoacid/pyruvate dehydrogenase kinase, N-terminal domain"/>
    <property type="match status" value="1"/>
</dbReference>
<dbReference type="InterPro" id="IPR039028">
    <property type="entry name" value="BCKD/PDK"/>
</dbReference>
<feature type="region of interest" description="Disordered" evidence="8">
    <location>
        <begin position="1779"/>
        <end position="1799"/>
    </location>
</feature>
<dbReference type="GO" id="GO:0046983">
    <property type="term" value="F:protein dimerization activity"/>
    <property type="evidence" value="ECO:0007669"/>
    <property type="project" value="InterPro"/>
</dbReference>
<feature type="domain" description="BHLH" evidence="9">
    <location>
        <begin position="1672"/>
        <end position="1723"/>
    </location>
</feature>
<evidence type="ECO:0000256" key="8">
    <source>
        <dbReference type="SAM" id="MobiDB-lite"/>
    </source>
</evidence>
<feature type="region of interest" description="Disordered" evidence="8">
    <location>
        <begin position="1320"/>
        <end position="1397"/>
    </location>
</feature>
<evidence type="ECO:0000256" key="1">
    <source>
        <dbReference type="ARBA" id="ARBA00006155"/>
    </source>
</evidence>
<gene>
    <name evidence="10" type="ORF">RHS04_03406</name>
</gene>
<evidence type="ECO:0000313" key="10">
    <source>
        <dbReference type="EMBL" id="KAF8681384.1"/>
    </source>
</evidence>
<dbReference type="InterPro" id="IPR011598">
    <property type="entry name" value="bHLH_dom"/>
</dbReference>
<comment type="similarity">
    <text evidence="1 7">Belongs to the PDK/BCKDK protein kinase family.</text>
</comment>
<dbReference type="SMART" id="SM00353">
    <property type="entry name" value="HLH"/>
    <property type="match status" value="1"/>
</dbReference>
<dbReference type="GO" id="GO:0005759">
    <property type="term" value="C:mitochondrial matrix"/>
    <property type="evidence" value="ECO:0007669"/>
    <property type="project" value="UniProtKB-SubCell"/>
</dbReference>
<feature type="compositionally biased region" description="Basic and acidic residues" evidence="8">
    <location>
        <begin position="672"/>
        <end position="717"/>
    </location>
</feature>
<evidence type="ECO:0000256" key="3">
    <source>
        <dbReference type="ARBA" id="ARBA00022741"/>
    </source>
</evidence>
<feature type="compositionally biased region" description="Polar residues" evidence="8">
    <location>
        <begin position="1527"/>
        <end position="1542"/>
    </location>
</feature>
<dbReference type="SUPFAM" id="SSF55874">
    <property type="entry name" value="ATPase domain of HSP90 chaperone/DNA topoisomerase II/histidine kinase"/>
    <property type="match status" value="1"/>
</dbReference>
<feature type="compositionally biased region" description="Pro residues" evidence="8">
    <location>
        <begin position="1336"/>
        <end position="1345"/>
    </location>
</feature>
<organism evidence="10 11">
    <name type="scientific">Rhizoctonia solani</name>
    <dbReference type="NCBI Taxonomy" id="456999"/>
    <lineage>
        <taxon>Eukaryota</taxon>
        <taxon>Fungi</taxon>
        <taxon>Dikarya</taxon>
        <taxon>Basidiomycota</taxon>
        <taxon>Agaricomycotina</taxon>
        <taxon>Agaricomycetes</taxon>
        <taxon>Cantharellales</taxon>
        <taxon>Ceratobasidiaceae</taxon>
        <taxon>Rhizoctonia</taxon>
    </lineage>
</organism>
<feature type="compositionally biased region" description="Basic and acidic residues" evidence="8">
    <location>
        <begin position="617"/>
        <end position="641"/>
    </location>
</feature>
<feature type="compositionally biased region" description="Basic residues" evidence="8">
    <location>
        <begin position="467"/>
        <end position="490"/>
    </location>
</feature>
<feature type="compositionally biased region" description="Pro residues" evidence="8">
    <location>
        <begin position="1786"/>
        <end position="1799"/>
    </location>
</feature>